<evidence type="ECO:0000313" key="3">
    <source>
        <dbReference type="EMBL" id="XBH01843.1"/>
    </source>
</evidence>
<proteinExistence type="predicted"/>
<evidence type="ECO:0000259" key="2">
    <source>
        <dbReference type="PROSITE" id="PS50175"/>
    </source>
</evidence>
<dbReference type="SUPFAM" id="SSF50630">
    <property type="entry name" value="Acid proteases"/>
    <property type="match status" value="1"/>
</dbReference>
<name>A0AAU7C9N0_9BACT</name>
<keyword evidence="1" id="KW-0378">Hydrolase</keyword>
<accession>A0AAU7C9N0</accession>
<dbReference type="GO" id="GO:0006508">
    <property type="term" value="P:proteolysis"/>
    <property type="evidence" value="ECO:0007669"/>
    <property type="project" value="UniProtKB-KW"/>
</dbReference>
<dbReference type="InterPro" id="IPR001995">
    <property type="entry name" value="Peptidase_A2_cat"/>
</dbReference>
<keyword evidence="3" id="KW-0645">Protease</keyword>
<dbReference type="RefSeq" id="WP_406694589.1">
    <property type="nucleotide sequence ID" value="NZ_CP155447.1"/>
</dbReference>
<organism evidence="3">
    <name type="scientific">Singulisphaera sp. Ch08</name>
    <dbReference type="NCBI Taxonomy" id="3120278"/>
    <lineage>
        <taxon>Bacteria</taxon>
        <taxon>Pseudomonadati</taxon>
        <taxon>Planctomycetota</taxon>
        <taxon>Planctomycetia</taxon>
        <taxon>Isosphaerales</taxon>
        <taxon>Isosphaeraceae</taxon>
        <taxon>Singulisphaera</taxon>
    </lineage>
</organism>
<gene>
    <name evidence="3" type="ORF">V5E97_26315</name>
</gene>
<dbReference type="PROSITE" id="PS50175">
    <property type="entry name" value="ASP_PROT_RETROV"/>
    <property type="match status" value="1"/>
</dbReference>
<dbReference type="Gene3D" id="2.40.70.10">
    <property type="entry name" value="Acid Proteases"/>
    <property type="match status" value="1"/>
</dbReference>
<feature type="domain" description="Peptidase A2" evidence="2">
    <location>
        <begin position="44"/>
        <end position="128"/>
    </location>
</feature>
<evidence type="ECO:0000256" key="1">
    <source>
        <dbReference type="ARBA" id="ARBA00022801"/>
    </source>
</evidence>
<protein>
    <submittedName>
        <fullName evidence="3">Aspartyl protease family protein</fullName>
    </submittedName>
</protein>
<sequence>MPNLTVPVVANLPPVVALIIGPTSVAAEAALAAGEFEWASLLTVPVMLDTGSELSMISRRLAEELGLDPGGERSVLGVGASAPEVGLIYRIRLMFPGIPSVLLASNAKVVAVEDLDRFDVGMIMGRDLLSRCILIYNGPDSCCTFAF</sequence>
<reference evidence="3" key="1">
    <citation type="submission" date="2024-05" db="EMBL/GenBank/DDBJ databases">
        <title>Planctomycetes of the genus Singulisphaera possess chitinolytic capabilities.</title>
        <authorList>
            <person name="Ivanova A."/>
        </authorList>
    </citation>
    <scope>NUCLEOTIDE SEQUENCE</scope>
    <source>
        <strain evidence="3">Ch08T</strain>
    </source>
</reference>
<dbReference type="GO" id="GO:0004190">
    <property type="term" value="F:aspartic-type endopeptidase activity"/>
    <property type="evidence" value="ECO:0007669"/>
    <property type="project" value="InterPro"/>
</dbReference>
<dbReference type="EMBL" id="CP155447">
    <property type="protein sequence ID" value="XBH01843.1"/>
    <property type="molecule type" value="Genomic_DNA"/>
</dbReference>
<dbReference type="InterPro" id="IPR021109">
    <property type="entry name" value="Peptidase_aspartic_dom_sf"/>
</dbReference>
<dbReference type="AlphaFoldDB" id="A0AAU7C9N0"/>
<dbReference type="Pfam" id="PF13650">
    <property type="entry name" value="Asp_protease_2"/>
    <property type="match status" value="1"/>
</dbReference>